<protein>
    <submittedName>
        <fullName evidence="1">Uncharacterized protein</fullName>
    </submittedName>
</protein>
<dbReference type="Proteomes" id="UP000198906">
    <property type="component" value="Unassembled WGS sequence"/>
</dbReference>
<dbReference type="AlphaFoldDB" id="A0A1C6SP64"/>
<dbReference type="EMBL" id="FMHU01000002">
    <property type="protein sequence ID" value="SCL31331.1"/>
    <property type="molecule type" value="Genomic_DNA"/>
</dbReference>
<evidence type="ECO:0000313" key="2">
    <source>
        <dbReference type="Proteomes" id="UP000198906"/>
    </source>
</evidence>
<organism evidence="1 2">
    <name type="scientific">Micromonospora inyonensis</name>
    <dbReference type="NCBI Taxonomy" id="47866"/>
    <lineage>
        <taxon>Bacteria</taxon>
        <taxon>Bacillati</taxon>
        <taxon>Actinomycetota</taxon>
        <taxon>Actinomycetes</taxon>
        <taxon>Micromonosporales</taxon>
        <taxon>Micromonosporaceae</taxon>
        <taxon>Micromonospora</taxon>
    </lineage>
</organism>
<name>A0A1C6SP64_9ACTN</name>
<accession>A0A1C6SP64</accession>
<dbReference type="RefSeq" id="WP_091463091.1">
    <property type="nucleotide sequence ID" value="NZ_FMHU01000002.1"/>
</dbReference>
<evidence type="ECO:0000313" key="1">
    <source>
        <dbReference type="EMBL" id="SCL31331.1"/>
    </source>
</evidence>
<reference evidence="2" key="1">
    <citation type="submission" date="2016-06" db="EMBL/GenBank/DDBJ databases">
        <authorList>
            <person name="Varghese N."/>
        </authorList>
    </citation>
    <scope>NUCLEOTIDE SEQUENCE [LARGE SCALE GENOMIC DNA]</scope>
    <source>
        <strain evidence="2">DSM 46123</strain>
    </source>
</reference>
<keyword evidence="2" id="KW-1185">Reference proteome</keyword>
<sequence length="104" mass="10610">MEALPWICDSDPYPDALYATGGQNPQLKHAYLFTPAGWTLVTGTASVTGEGSTFNLSHTCAGQPSATPTPTPTPTLQAVATTGPTAAVGLRQAGPDGRAARPTN</sequence>
<gene>
    <name evidence="1" type="ORF">GA0074694_5954</name>
</gene>
<dbReference type="STRING" id="47866.GA0074694_5954"/>
<proteinExistence type="predicted"/>